<dbReference type="PANTHER" id="PTHR43790">
    <property type="entry name" value="CARBOHYDRATE TRANSPORT ATP-BINDING PROTEIN MG119-RELATED"/>
    <property type="match status" value="1"/>
</dbReference>
<evidence type="ECO:0000256" key="4">
    <source>
        <dbReference type="ARBA" id="ARBA00022475"/>
    </source>
</evidence>
<dbReference type="EMBL" id="AAUW01000002">
    <property type="protein sequence ID" value="EAV45812.1"/>
    <property type="molecule type" value="Genomic_DNA"/>
</dbReference>
<protein>
    <submittedName>
        <fullName evidence="12">ABC transporter, nucleotide binding/ATPase protein (Sugar)</fullName>
    </submittedName>
</protein>
<dbReference type="PANTHER" id="PTHR43790:SF9">
    <property type="entry name" value="GALACTOFURANOSE TRANSPORTER ATP-BINDING PROTEIN YTFR"/>
    <property type="match status" value="1"/>
</dbReference>
<gene>
    <name evidence="12" type="ORF">SIAM614_24372</name>
</gene>
<dbReference type="FunFam" id="3.40.50.300:FF:000127">
    <property type="entry name" value="Ribose import ATP-binding protein RbsA"/>
    <property type="match status" value="1"/>
</dbReference>
<dbReference type="InterPro" id="IPR050107">
    <property type="entry name" value="ABC_carbohydrate_import_ATPase"/>
</dbReference>
<dbReference type="Pfam" id="PF00005">
    <property type="entry name" value="ABC_tran"/>
    <property type="match status" value="2"/>
</dbReference>
<evidence type="ECO:0000313" key="13">
    <source>
        <dbReference type="Proteomes" id="UP000004848"/>
    </source>
</evidence>
<feature type="domain" description="ABC transporter" evidence="11">
    <location>
        <begin position="26"/>
        <end position="261"/>
    </location>
</feature>
<evidence type="ECO:0000256" key="8">
    <source>
        <dbReference type="ARBA" id="ARBA00022840"/>
    </source>
</evidence>
<dbReference type="AlphaFoldDB" id="A0NNT1"/>
<dbReference type="InterPro" id="IPR003439">
    <property type="entry name" value="ABC_transporter-like_ATP-bd"/>
</dbReference>
<comment type="caution">
    <text evidence="12">The sequence shown here is derived from an EMBL/GenBank/DDBJ whole genome shotgun (WGS) entry which is preliminary data.</text>
</comment>
<evidence type="ECO:0000256" key="7">
    <source>
        <dbReference type="ARBA" id="ARBA00022741"/>
    </source>
</evidence>
<dbReference type="Proteomes" id="UP000004848">
    <property type="component" value="Unassembled WGS sequence"/>
</dbReference>
<evidence type="ECO:0000256" key="5">
    <source>
        <dbReference type="ARBA" id="ARBA00022597"/>
    </source>
</evidence>
<evidence type="ECO:0000256" key="6">
    <source>
        <dbReference type="ARBA" id="ARBA00022737"/>
    </source>
</evidence>
<dbReference type="InterPro" id="IPR003593">
    <property type="entry name" value="AAA+_ATPase"/>
</dbReference>
<keyword evidence="6" id="KW-0677">Repeat</keyword>
<dbReference type="GO" id="GO:0005886">
    <property type="term" value="C:plasma membrane"/>
    <property type="evidence" value="ECO:0007669"/>
    <property type="project" value="UniProtKB-SubCell"/>
</dbReference>
<dbReference type="Gene3D" id="3.40.50.300">
    <property type="entry name" value="P-loop containing nucleotide triphosphate hydrolases"/>
    <property type="match status" value="2"/>
</dbReference>
<keyword evidence="3" id="KW-0813">Transport</keyword>
<accession>A0NNT1</accession>
<sequence>MKQIRQPVLFRKFEQIGLAMIDDVILKISNLTKSFGPVQALKGVDFELRKGEIHALAGENGAGKSTLMNIIDGILQPDSGEIYLDGKQVVISSPAVAQKLGIGFVHQEIALCPDVTVAENIFMATTNLSRSFLMNYRALEKKAAEVLGQLGDIDPATLVRDLSISHQQLVEIAKALTLDCRVLILDEPTAALTEKEAQILFKIMRRLAGKGISIIYISHRMVEIFDNCDRVSVFRDGNYITTRNVAEIQPDDVVNAMVGRVIDELYPRKQSESEKTDGIILDVRNLSERTRFKDVTFELRKGEILGIAGLIGAGRSEIVKGICRLEGDVTGEVTLNGRKLSLKTYRDSIAEGIVYLSEDRKGDGIFLDMSIAANVSALKLEQVATPFGLIAGTREEAQAERLGKRLNLKYGSLSDPVSSLSGGNQQKVAIAKMLSVNPKLIFLDEPTRGVDVGAKAEIHRILRNLASSGVGILVISSELPELIGVCDRVLVVREGRISGEVTGAQMTEENIMHLASVGAKATIH</sequence>
<evidence type="ECO:0000313" key="12">
    <source>
        <dbReference type="EMBL" id="EAV45812.1"/>
    </source>
</evidence>
<keyword evidence="8" id="KW-0067">ATP-binding</keyword>
<dbReference type="PROSITE" id="PS50893">
    <property type="entry name" value="ABC_TRANSPORTER_2"/>
    <property type="match status" value="2"/>
</dbReference>
<evidence type="ECO:0000256" key="1">
    <source>
        <dbReference type="ARBA" id="ARBA00004202"/>
    </source>
</evidence>
<evidence type="ECO:0000256" key="2">
    <source>
        <dbReference type="ARBA" id="ARBA00005417"/>
    </source>
</evidence>
<dbReference type="SUPFAM" id="SSF52540">
    <property type="entry name" value="P-loop containing nucleoside triphosphate hydrolases"/>
    <property type="match status" value="2"/>
</dbReference>
<dbReference type="SMART" id="SM00382">
    <property type="entry name" value="AAA"/>
    <property type="match status" value="2"/>
</dbReference>
<reference evidence="12 13" key="1">
    <citation type="submission" date="2006-05" db="EMBL/GenBank/DDBJ databases">
        <authorList>
            <person name="King G."/>
            <person name="Ferriera S."/>
            <person name="Johnson J."/>
            <person name="Kravitz S."/>
            <person name="Beeson K."/>
            <person name="Sutton G."/>
            <person name="Rogers Y.-H."/>
            <person name="Friedman R."/>
            <person name="Frazier M."/>
            <person name="Venter J.C."/>
        </authorList>
    </citation>
    <scope>NUCLEOTIDE SEQUENCE [LARGE SCALE GENOMIC DNA]</scope>
    <source>
        <strain evidence="13">ATCC 25650 / DSM 13394 / JCM 20685 / NBRC 16684 / NCIMB 2208 / IAM 12614 / B1</strain>
    </source>
</reference>
<keyword evidence="5" id="KW-0762">Sugar transport</keyword>
<comment type="subcellular location">
    <subcellularLocation>
        <location evidence="1">Cell membrane</location>
        <topology evidence="1">Peripheral membrane protein</topology>
    </subcellularLocation>
</comment>
<feature type="domain" description="ABC transporter" evidence="11">
    <location>
        <begin position="274"/>
        <end position="519"/>
    </location>
</feature>
<dbReference type="InterPro" id="IPR017871">
    <property type="entry name" value="ABC_transporter-like_CS"/>
</dbReference>
<evidence type="ECO:0000256" key="10">
    <source>
        <dbReference type="ARBA" id="ARBA00023136"/>
    </source>
</evidence>
<dbReference type="GO" id="GO:0016887">
    <property type="term" value="F:ATP hydrolysis activity"/>
    <property type="evidence" value="ECO:0007669"/>
    <property type="project" value="InterPro"/>
</dbReference>
<proteinExistence type="inferred from homology"/>
<evidence type="ECO:0000256" key="3">
    <source>
        <dbReference type="ARBA" id="ARBA00022448"/>
    </source>
</evidence>
<keyword evidence="4" id="KW-1003">Cell membrane</keyword>
<keyword evidence="10" id="KW-0472">Membrane</keyword>
<dbReference type="GO" id="GO:0005524">
    <property type="term" value="F:ATP binding"/>
    <property type="evidence" value="ECO:0007669"/>
    <property type="project" value="UniProtKB-KW"/>
</dbReference>
<organism evidence="12 13">
    <name type="scientific">Roseibium aggregatum (strain ATCC 25650 / DSM 13394 / JCM 20685 / NBRC 16684 / NCIMB 2208 / IAM 12614 / B1)</name>
    <name type="common">Stappia aggregata</name>
    <dbReference type="NCBI Taxonomy" id="384765"/>
    <lineage>
        <taxon>Bacteria</taxon>
        <taxon>Pseudomonadati</taxon>
        <taxon>Pseudomonadota</taxon>
        <taxon>Alphaproteobacteria</taxon>
        <taxon>Hyphomicrobiales</taxon>
        <taxon>Stappiaceae</taxon>
        <taxon>Roseibium</taxon>
    </lineage>
</organism>
<comment type="similarity">
    <text evidence="2">Belongs to the ABC transporter superfamily.</text>
</comment>
<dbReference type="CDD" id="cd03215">
    <property type="entry name" value="ABC_Carb_Monos_II"/>
    <property type="match status" value="1"/>
</dbReference>
<evidence type="ECO:0000256" key="9">
    <source>
        <dbReference type="ARBA" id="ARBA00022967"/>
    </source>
</evidence>
<dbReference type="PROSITE" id="PS00211">
    <property type="entry name" value="ABC_TRANSPORTER_1"/>
    <property type="match status" value="1"/>
</dbReference>
<name>A0NNT1_ROSAI</name>
<dbReference type="InterPro" id="IPR027417">
    <property type="entry name" value="P-loop_NTPase"/>
</dbReference>
<keyword evidence="9" id="KW-1278">Translocase</keyword>
<evidence type="ECO:0000259" key="11">
    <source>
        <dbReference type="PROSITE" id="PS50893"/>
    </source>
</evidence>
<dbReference type="eggNOG" id="COG1129">
    <property type="taxonomic scope" value="Bacteria"/>
</dbReference>
<dbReference type="CDD" id="cd03216">
    <property type="entry name" value="ABC_Carb_Monos_I"/>
    <property type="match status" value="1"/>
</dbReference>
<keyword evidence="7" id="KW-0547">Nucleotide-binding</keyword>